<feature type="domain" description="Beta-lactamase-related" evidence="1">
    <location>
        <begin position="52"/>
        <end position="371"/>
    </location>
</feature>
<gene>
    <name evidence="2" type="ORF">BTO18_00875</name>
</gene>
<comment type="caution">
    <text evidence="2">The sequence shown here is derived from an EMBL/GenBank/DDBJ whole genome shotgun (WGS) entry which is preliminary data.</text>
</comment>
<dbReference type="AlphaFoldDB" id="A0A2S7WJS0"/>
<evidence type="ECO:0000313" key="3">
    <source>
        <dbReference type="Proteomes" id="UP000238882"/>
    </source>
</evidence>
<dbReference type="PANTHER" id="PTHR46825">
    <property type="entry name" value="D-ALANYL-D-ALANINE-CARBOXYPEPTIDASE/ENDOPEPTIDASE AMPH"/>
    <property type="match status" value="1"/>
</dbReference>
<keyword evidence="3" id="KW-1185">Reference proteome</keyword>
<protein>
    <recommendedName>
        <fullName evidence="1">Beta-lactamase-related domain-containing protein</fullName>
    </recommendedName>
</protein>
<evidence type="ECO:0000259" key="1">
    <source>
        <dbReference type="Pfam" id="PF00144"/>
    </source>
</evidence>
<dbReference type="Pfam" id="PF00144">
    <property type="entry name" value="Beta-lactamase"/>
    <property type="match status" value="1"/>
</dbReference>
<dbReference type="SUPFAM" id="SSF56601">
    <property type="entry name" value="beta-lactamase/transpeptidase-like"/>
    <property type="match status" value="1"/>
</dbReference>
<dbReference type="InterPro" id="IPR001466">
    <property type="entry name" value="Beta-lactam-related"/>
</dbReference>
<dbReference type="RefSeq" id="WP_105014405.1">
    <property type="nucleotide sequence ID" value="NZ_MSCN01000001.1"/>
</dbReference>
<evidence type="ECO:0000313" key="2">
    <source>
        <dbReference type="EMBL" id="PQJ77823.1"/>
    </source>
</evidence>
<reference evidence="2 3" key="1">
    <citation type="submission" date="2016-12" db="EMBL/GenBank/DDBJ databases">
        <title>Trade-off between light-utilization and light-protection in marine flavobacteria.</title>
        <authorList>
            <person name="Kumagai Y."/>
            <person name="Yoshizawa S."/>
            <person name="Kogure K."/>
            <person name="Iwasaki W."/>
        </authorList>
    </citation>
    <scope>NUCLEOTIDE SEQUENCE [LARGE SCALE GENOMIC DNA]</scope>
    <source>
        <strain evidence="2 3">NBRC 108759</strain>
    </source>
</reference>
<dbReference type="PANTHER" id="PTHR46825:SF9">
    <property type="entry name" value="BETA-LACTAMASE-RELATED DOMAIN-CONTAINING PROTEIN"/>
    <property type="match status" value="1"/>
</dbReference>
<dbReference type="InterPro" id="IPR050491">
    <property type="entry name" value="AmpC-like"/>
</dbReference>
<dbReference type="Gene3D" id="3.40.710.10">
    <property type="entry name" value="DD-peptidase/beta-lactamase superfamily"/>
    <property type="match status" value="1"/>
</dbReference>
<dbReference type="InterPro" id="IPR012338">
    <property type="entry name" value="Beta-lactam/transpept-like"/>
</dbReference>
<accession>A0A2S7WJS0</accession>
<dbReference type="Proteomes" id="UP000238882">
    <property type="component" value="Unassembled WGS sequence"/>
</dbReference>
<organism evidence="2 3">
    <name type="scientific">Polaribacter porphyrae</name>
    <dbReference type="NCBI Taxonomy" id="1137780"/>
    <lineage>
        <taxon>Bacteria</taxon>
        <taxon>Pseudomonadati</taxon>
        <taxon>Bacteroidota</taxon>
        <taxon>Flavobacteriia</taxon>
        <taxon>Flavobacteriales</taxon>
        <taxon>Flavobacteriaceae</taxon>
    </lineage>
</organism>
<proteinExistence type="predicted"/>
<dbReference type="EMBL" id="MSCN01000001">
    <property type="protein sequence ID" value="PQJ77823.1"/>
    <property type="molecule type" value="Genomic_DNA"/>
</dbReference>
<sequence>MKLKKLLKKALLTLTLLIVAFISFLLYQSKDDINANLTNIEKKLNRYYNPNKMGGFAVSVFNADSIIYSNGFGYSNRQNKIPYTTNTQQYIASISKTTIGIALMKAEELKLLTIDDPINKHLPFKIYNPNFPKEEITIKQLATHTSSLDYNELVVESLYIEETEKSKSLNSFMSDYFQQGKYGKVTFTKFKPGSDWNYSNIGASLAAYIVEIVSETSFSDFTQIHIFNPLKLNNTYWTASKSDSLLHTKYYQPVEDSISNVQTSGVILYPSRDMITNIQDLTKYCQAIISRDKNLLKPDSFNKLLSPQLSSSITSLEDDNNGLFFMIDRNNYGITYQLTGMDGGDNCITTMMWFDPKTELGYIFLGNTGASTLNSSNHNWVYNALVSLGYNYTFDNSTTSEKTKLKLHNLYNRIRAFF</sequence>
<name>A0A2S7WJS0_9FLAO</name>
<dbReference type="OrthoDB" id="846150at2"/>